<dbReference type="RefSeq" id="WP_290397620.1">
    <property type="nucleotide sequence ID" value="NZ_JAUHLN010000001.1"/>
</dbReference>
<dbReference type="EMBL" id="JAUHLN010000001">
    <property type="protein sequence ID" value="MDN4071443.1"/>
    <property type="molecule type" value="Genomic_DNA"/>
</dbReference>
<feature type="transmembrane region" description="Helical" evidence="1">
    <location>
        <begin position="30"/>
        <end position="51"/>
    </location>
</feature>
<keyword evidence="1" id="KW-1133">Transmembrane helix</keyword>
<comment type="caution">
    <text evidence="2">The sequence shown here is derived from an EMBL/GenBank/DDBJ whole genome shotgun (WGS) entry which is preliminary data.</text>
</comment>
<accession>A0ABT8E0J7</accession>
<dbReference type="Pfam" id="PF09991">
    <property type="entry name" value="DUF2232"/>
    <property type="match status" value="1"/>
</dbReference>
<feature type="transmembrane region" description="Helical" evidence="1">
    <location>
        <begin position="272"/>
        <end position="291"/>
    </location>
</feature>
<protein>
    <submittedName>
        <fullName evidence="2">YybS family protein</fullName>
    </submittedName>
</protein>
<feature type="transmembrane region" description="Helical" evidence="1">
    <location>
        <begin position="214"/>
        <end position="230"/>
    </location>
</feature>
<dbReference type="Gene3D" id="1.10.1760.20">
    <property type="match status" value="1"/>
</dbReference>
<sequence>MRKTSTIVDGAVMSGIYIILMLINLNVPLIGTFTFFLLPLPIILFIIRHGWRPGLLVWAVTFVLSGVIGGMSGIIYAFLSGFAGIVMGELYKRKSSAFGVLLGGSLVGILNLLILLVFAKYLLHFNLVKETESRFNQMIDQAAKFYKEGGPEAARLDLLREQVAMIPYMLPMSIIIGAVLSSLLTQWLVGLVLKRMRMEYRTFPPFRDWSFPKSFLWYYILALILTFTGPEQGSGLYILTINLYIILSLVLVVQGLTVIFSYAEKRQWPKALPIFIAVLVIFTSSFLPILLEVVKFLGIIDLGFELKKRINTRQ</sequence>
<dbReference type="PANTHER" id="PTHR41324:SF1">
    <property type="entry name" value="DUF2232 DOMAIN-CONTAINING PROTEIN"/>
    <property type="match status" value="1"/>
</dbReference>
<evidence type="ECO:0000313" key="3">
    <source>
        <dbReference type="Proteomes" id="UP001168694"/>
    </source>
</evidence>
<proteinExistence type="predicted"/>
<keyword evidence="1" id="KW-0812">Transmembrane</keyword>
<evidence type="ECO:0000313" key="2">
    <source>
        <dbReference type="EMBL" id="MDN4071443.1"/>
    </source>
</evidence>
<keyword evidence="3" id="KW-1185">Reference proteome</keyword>
<keyword evidence="1" id="KW-0472">Membrane</keyword>
<gene>
    <name evidence="2" type="ORF">QYF49_00145</name>
</gene>
<feature type="transmembrane region" description="Helical" evidence="1">
    <location>
        <begin position="236"/>
        <end position="260"/>
    </location>
</feature>
<dbReference type="Proteomes" id="UP001168694">
    <property type="component" value="Unassembled WGS sequence"/>
</dbReference>
<dbReference type="InterPro" id="IPR018710">
    <property type="entry name" value="DUF2232"/>
</dbReference>
<reference evidence="2" key="1">
    <citation type="submission" date="2023-06" db="EMBL/GenBank/DDBJ databases">
        <title>Draft Genome Sequences of Representative Paenibacillus Polymyxa, Bacillus cereus, Fictibacillus sp., and Brevibacillus agri Strains Isolated from Amazonian Dark Earth.</title>
        <authorList>
            <person name="Pellegrinetti T.A."/>
            <person name="Cunha I.C.M."/>
            <person name="Chaves M.G."/>
            <person name="Freitas A.S."/>
            <person name="Silva A.V.R."/>
            <person name="Tsai S.M."/>
            <person name="Mendes L.W."/>
        </authorList>
    </citation>
    <scope>NUCLEOTIDE SEQUENCE</scope>
    <source>
        <strain evidence="2">CENA-BCM004</strain>
    </source>
</reference>
<name>A0ABT8E0J7_9BACL</name>
<feature type="transmembrane region" description="Helical" evidence="1">
    <location>
        <begin position="57"/>
        <end position="86"/>
    </location>
</feature>
<organism evidence="2 3">
    <name type="scientific">Fictibacillus terranigra</name>
    <dbReference type="NCBI Taxonomy" id="3058424"/>
    <lineage>
        <taxon>Bacteria</taxon>
        <taxon>Bacillati</taxon>
        <taxon>Bacillota</taxon>
        <taxon>Bacilli</taxon>
        <taxon>Bacillales</taxon>
        <taxon>Fictibacillaceae</taxon>
        <taxon>Fictibacillus</taxon>
    </lineage>
</organism>
<evidence type="ECO:0000256" key="1">
    <source>
        <dbReference type="SAM" id="Phobius"/>
    </source>
</evidence>
<feature type="transmembrane region" description="Helical" evidence="1">
    <location>
        <begin position="98"/>
        <end position="123"/>
    </location>
</feature>
<dbReference type="PANTHER" id="PTHR41324">
    <property type="entry name" value="MEMBRANE PROTEIN-RELATED"/>
    <property type="match status" value="1"/>
</dbReference>
<feature type="transmembrane region" description="Helical" evidence="1">
    <location>
        <begin position="168"/>
        <end position="193"/>
    </location>
</feature>